<evidence type="ECO:0000256" key="1">
    <source>
        <dbReference type="ARBA" id="ARBA00022729"/>
    </source>
</evidence>
<dbReference type="OrthoDB" id="9814800at2"/>
<dbReference type="PANTHER" id="PTHR35038">
    <property type="entry name" value="DISSIMILATORY SULFITE REDUCTASE SIRA"/>
    <property type="match status" value="1"/>
</dbReference>
<keyword evidence="3" id="KW-1185">Reference proteome</keyword>
<evidence type="ECO:0000313" key="3">
    <source>
        <dbReference type="Proteomes" id="UP000238442"/>
    </source>
</evidence>
<gene>
    <name evidence="2" type="ORF">C5O00_10995</name>
</gene>
<protein>
    <submittedName>
        <fullName evidence="2">Cytochrome c family protein</fullName>
    </submittedName>
</protein>
<dbReference type="InterPro" id="IPR051829">
    <property type="entry name" value="Multiheme_Cytochr_ET"/>
</dbReference>
<reference evidence="2 3" key="1">
    <citation type="submission" date="2018-02" db="EMBL/GenBank/DDBJ databases">
        <title>Genomic analysis of the strain RR4-38 isolated from a seawater recirculating aquaculture system.</title>
        <authorList>
            <person name="Kim Y.-S."/>
            <person name="Jang Y.H."/>
            <person name="Kim K.-H."/>
        </authorList>
    </citation>
    <scope>NUCLEOTIDE SEQUENCE [LARGE SCALE GENOMIC DNA]</scope>
    <source>
        <strain evidence="2 3">RR4-38</strain>
    </source>
</reference>
<sequence length="611" mass="69628">MRNRIIHIIFPIILAVTYSYGQISPGDLTTAHSNLEGLTNCTMCHDIGKKVSNAKCLECHKEIKTLINNNKGYHASSGVRNKDCFECHSEHHGRKFDMVRFDENRFNHNLTGYVLEGKHAEVDCRQCHMPDNIANNEIRKRSGTFLGLDNACLSCHDDFHQNTLPNDCLSCHNMDAFKPVLNFDHNKTDYPLKGGHRNVDCVECHKITTRNGVKFQEFGGIPFADCKSCHNDPHNNQLKGNCKECHTESSFSNFIGQGRFNHNITDFSLKGQHKNIDCFSCHNPSDEPLAVFQDKLNIAEDNCVACHDDQHDGLYGLDCAKCHVESSFLSLKDMDFFDHSVTDYPLEGQHLEVDCRKCHVERFSTPIDFSACNKCHNDYHQGEFATNGVSPDCVECHSLENGFEFSLYTIEQHQTSSFPLEGAHMATPCFACHISEEDNRWTFVDLGTSCVDCHEDFHDSYISASYYPNQDCTVCHINDAWNFVTFDHSVTNWPLEGRHLEVDCRSCHFETSENDNIISQKFINLENQCASCHENVHDEQFAINGVTDCNRCHVTDSWFPKKFDHNSTAFPLKGRHAEIDCKLCHEIRGENGETTVLYKLNKLECIDCHLQ</sequence>
<dbReference type="KEGG" id="aue:C5O00_10995"/>
<dbReference type="GO" id="GO:0016491">
    <property type="term" value="F:oxidoreductase activity"/>
    <property type="evidence" value="ECO:0007669"/>
    <property type="project" value="TreeGrafter"/>
</dbReference>
<dbReference type="InterPro" id="IPR036280">
    <property type="entry name" value="Multihaem_cyt_sf"/>
</dbReference>
<dbReference type="SUPFAM" id="SSF48695">
    <property type="entry name" value="Multiheme cytochromes"/>
    <property type="match status" value="3"/>
</dbReference>
<dbReference type="EMBL" id="CP027062">
    <property type="protein sequence ID" value="AVI51659.1"/>
    <property type="molecule type" value="Genomic_DNA"/>
</dbReference>
<keyword evidence="1" id="KW-0732">Signal</keyword>
<dbReference type="AlphaFoldDB" id="A0A2S0HYC5"/>
<dbReference type="Proteomes" id="UP000238442">
    <property type="component" value="Chromosome"/>
</dbReference>
<accession>A0A2S0HYC5</accession>
<organism evidence="2 3">
    <name type="scientific">Pukyongia salina</name>
    <dbReference type="NCBI Taxonomy" id="2094025"/>
    <lineage>
        <taxon>Bacteria</taxon>
        <taxon>Pseudomonadati</taxon>
        <taxon>Bacteroidota</taxon>
        <taxon>Flavobacteriia</taxon>
        <taxon>Flavobacteriales</taxon>
        <taxon>Flavobacteriaceae</taxon>
        <taxon>Pukyongia</taxon>
    </lineage>
</organism>
<dbReference type="PANTHER" id="PTHR35038:SF8">
    <property type="entry name" value="C-TYPE POLYHEME CYTOCHROME OMCC"/>
    <property type="match status" value="1"/>
</dbReference>
<evidence type="ECO:0000313" key="2">
    <source>
        <dbReference type="EMBL" id="AVI51659.1"/>
    </source>
</evidence>
<dbReference type="Gene3D" id="3.90.10.10">
    <property type="entry name" value="Cytochrome C3"/>
    <property type="match status" value="6"/>
</dbReference>
<proteinExistence type="predicted"/>
<name>A0A2S0HYC5_9FLAO</name>
<dbReference type="RefSeq" id="WP_105216899.1">
    <property type="nucleotide sequence ID" value="NZ_CP027062.1"/>
</dbReference>